<dbReference type="Proteomes" id="UP000275461">
    <property type="component" value="Unassembled WGS sequence"/>
</dbReference>
<keyword evidence="1" id="KW-0472">Membrane</keyword>
<proteinExistence type="predicted"/>
<evidence type="ECO:0000256" key="1">
    <source>
        <dbReference type="SAM" id="Phobius"/>
    </source>
</evidence>
<keyword evidence="1" id="KW-1133">Transmembrane helix</keyword>
<dbReference type="AlphaFoldDB" id="A0A498BTN2"/>
<evidence type="ECO:0000313" key="2">
    <source>
        <dbReference type="EMBL" id="RLK46299.1"/>
    </source>
</evidence>
<feature type="transmembrane region" description="Helical" evidence="1">
    <location>
        <begin position="32"/>
        <end position="52"/>
    </location>
</feature>
<organism evidence="2 3">
    <name type="scientific">Alkalispirillum mobile</name>
    <dbReference type="NCBI Taxonomy" id="85925"/>
    <lineage>
        <taxon>Bacteria</taxon>
        <taxon>Pseudomonadati</taxon>
        <taxon>Pseudomonadota</taxon>
        <taxon>Gammaproteobacteria</taxon>
        <taxon>Chromatiales</taxon>
        <taxon>Ectothiorhodospiraceae</taxon>
        <taxon>Alkalispirillum</taxon>
    </lineage>
</organism>
<sequence length="58" mass="6100">MGQKAFAILLPGLITLFGLGLLYSAWADPNAGIVYGIPAGLLFTGFGIYLGVQLWRSG</sequence>
<feature type="transmembrane region" description="Helical" evidence="1">
    <location>
        <begin position="7"/>
        <end position="26"/>
    </location>
</feature>
<gene>
    <name evidence="2" type="ORF">DFR31_2747</name>
</gene>
<reference evidence="2 3" key="1">
    <citation type="submission" date="2018-10" db="EMBL/GenBank/DDBJ databases">
        <title>Genomic Encyclopedia of Type Strains, Phase IV (KMG-IV): sequencing the most valuable type-strain genomes for metagenomic binning, comparative biology and taxonomic classification.</title>
        <authorList>
            <person name="Goeker M."/>
        </authorList>
    </citation>
    <scope>NUCLEOTIDE SEQUENCE [LARGE SCALE GENOMIC DNA]</scope>
    <source>
        <strain evidence="2 3">DSM 12769</strain>
    </source>
</reference>
<dbReference type="EMBL" id="RCDA01000008">
    <property type="protein sequence ID" value="RLK46299.1"/>
    <property type="molecule type" value="Genomic_DNA"/>
</dbReference>
<keyword evidence="1" id="KW-0812">Transmembrane</keyword>
<dbReference type="RefSeq" id="WP_170153701.1">
    <property type="nucleotide sequence ID" value="NZ_RCDA01000008.1"/>
</dbReference>
<protein>
    <submittedName>
        <fullName evidence="2">Uncharacterized protein</fullName>
    </submittedName>
</protein>
<accession>A0A498BTN2</accession>
<comment type="caution">
    <text evidence="2">The sequence shown here is derived from an EMBL/GenBank/DDBJ whole genome shotgun (WGS) entry which is preliminary data.</text>
</comment>
<evidence type="ECO:0000313" key="3">
    <source>
        <dbReference type="Proteomes" id="UP000275461"/>
    </source>
</evidence>
<name>A0A498BTN2_9GAMM</name>
<keyword evidence="3" id="KW-1185">Reference proteome</keyword>